<dbReference type="SUPFAM" id="SSF56784">
    <property type="entry name" value="HAD-like"/>
    <property type="match status" value="1"/>
</dbReference>
<dbReference type="InterPro" id="IPR036412">
    <property type="entry name" value="HAD-like_sf"/>
</dbReference>
<proteinExistence type="predicted"/>
<keyword evidence="2" id="KW-1185">Reference proteome</keyword>
<dbReference type="RefSeq" id="WP_119361136.1">
    <property type="nucleotide sequence ID" value="NZ_QWKZ01000128.1"/>
</dbReference>
<organism evidence="1 2">
    <name type="scientific">Meiothermus luteus</name>
    <dbReference type="NCBI Taxonomy" id="2026184"/>
    <lineage>
        <taxon>Bacteria</taxon>
        <taxon>Thermotogati</taxon>
        <taxon>Deinococcota</taxon>
        <taxon>Deinococci</taxon>
        <taxon>Thermales</taxon>
        <taxon>Thermaceae</taxon>
        <taxon>Meiothermus</taxon>
    </lineage>
</organism>
<protein>
    <submittedName>
        <fullName evidence="1">Phosphoglycolate phosphatase</fullName>
        <ecNumber evidence="1">3.1.3.18</ecNumber>
    </submittedName>
</protein>
<evidence type="ECO:0000313" key="1">
    <source>
        <dbReference type="EMBL" id="RIH81977.1"/>
    </source>
</evidence>
<dbReference type="EMBL" id="QWKZ01000128">
    <property type="protein sequence ID" value="RIH81977.1"/>
    <property type="molecule type" value="Genomic_DNA"/>
</dbReference>
<reference evidence="1 2" key="1">
    <citation type="submission" date="2018-08" db="EMBL/GenBank/DDBJ databases">
        <title>Meiothermus luteus KCTC 52599 genome sequencing project.</title>
        <authorList>
            <person name="Da Costa M.S."/>
            <person name="Albuquerque L."/>
            <person name="Raposo P."/>
            <person name="Froufe H.J.C."/>
            <person name="Barroso C.S."/>
            <person name="Egas C."/>
        </authorList>
    </citation>
    <scope>NUCLEOTIDE SEQUENCE [LARGE SCALE GENOMIC DNA]</scope>
    <source>
        <strain evidence="1 2">KCTC 52599</strain>
    </source>
</reference>
<keyword evidence="1" id="KW-0378">Hydrolase</keyword>
<dbReference type="GO" id="GO:0008967">
    <property type="term" value="F:phosphoglycolate phosphatase activity"/>
    <property type="evidence" value="ECO:0007669"/>
    <property type="project" value="UniProtKB-EC"/>
</dbReference>
<dbReference type="InterPro" id="IPR023214">
    <property type="entry name" value="HAD_sf"/>
</dbReference>
<sequence>MGWLSFDLDGTLADWPFRRVARPWLEPFLAEPRVRHALREEYLRRLAEGSPAAFDWGDIQRAVAERLRLERPFPDLERLLGEVELEPTLLYPEALPAVHAVRALGHRIAVATNGLARYQRVLLDRLGLPYDRLLAPDLTQTIKPHPSFWSSLDGAAVPLVHVGDLLSQDVWGAQQAGILAVWLWRQMPPDWRRTPVFERPQRPDLEEVVAARLQSELEEHALAPHLRPPRPPRPDYVVADLWELVELLGLGV</sequence>
<comment type="caution">
    <text evidence="1">The sequence shown here is derived from an EMBL/GenBank/DDBJ whole genome shotgun (WGS) entry which is preliminary data.</text>
</comment>
<dbReference type="CDD" id="cd01427">
    <property type="entry name" value="HAD_like"/>
    <property type="match status" value="1"/>
</dbReference>
<evidence type="ECO:0000313" key="2">
    <source>
        <dbReference type="Proteomes" id="UP000265800"/>
    </source>
</evidence>
<dbReference type="Pfam" id="PF00702">
    <property type="entry name" value="Hydrolase"/>
    <property type="match status" value="1"/>
</dbReference>
<gene>
    <name evidence="1" type="primary">gph</name>
    <name evidence="1" type="ORF">Mlute_02636</name>
</gene>
<name>A0A399EBD5_9DEIN</name>
<dbReference type="Proteomes" id="UP000265800">
    <property type="component" value="Unassembled WGS sequence"/>
</dbReference>
<accession>A0A399EBD5</accession>
<dbReference type="EC" id="3.1.3.18" evidence="1"/>
<dbReference type="Gene3D" id="1.10.150.400">
    <property type="match status" value="1"/>
</dbReference>
<dbReference type="Gene3D" id="3.40.50.1000">
    <property type="entry name" value="HAD superfamily/HAD-like"/>
    <property type="match status" value="1"/>
</dbReference>
<dbReference type="AlphaFoldDB" id="A0A399EBD5"/>
<dbReference type="OrthoDB" id="25198at2"/>